<feature type="region of interest" description="Disordered" evidence="1">
    <location>
        <begin position="205"/>
        <end position="256"/>
    </location>
</feature>
<gene>
    <name evidence="2" type="ORF">Sste5346_000348</name>
</gene>
<evidence type="ECO:0000313" key="3">
    <source>
        <dbReference type="Proteomes" id="UP001583186"/>
    </source>
</evidence>
<protein>
    <submittedName>
        <fullName evidence="2">Uncharacterized protein</fullName>
    </submittedName>
</protein>
<organism evidence="2 3">
    <name type="scientific">Sporothrix stenoceras</name>
    <dbReference type="NCBI Taxonomy" id="5173"/>
    <lineage>
        <taxon>Eukaryota</taxon>
        <taxon>Fungi</taxon>
        <taxon>Dikarya</taxon>
        <taxon>Ascomycota</taxon>
        <taxon>Pezizomycotina</taxon>
        <taxon>Sordariomycetes</taxon>
        <taxon>Sordariomycetidae</taxon>
        <taxon>Ophiostomatales</taxon>
        <taxon>Ophiostomataceae</taxon>
        <taxon>Sporothrix</taxon>
    </lineage>
</organism>
<name>A0ABR3ZUN9_9PEZI</name>
<feature type="compositionally biased region" description="Low complexity" evidence="1">
    <location>
        <begin position="231"/>
        <end position="243"/>
    </location>
</feature>
<sequence length="462" mass="49848">MCFIEFVGYTCGHTSMPVLRPCPLTTASHTFPACSRRGDKTFFAGEMCSACQKIVHSRATQIEEYEHRFMHERGVCGCETVFPYLIRPRVIGSCGGGVDEPGVTKCDAQGHEHGGQGGQARQARHGTDIWTVAKKADNNIKPTEIQLPPLLCEATDPGGHTTVSVRLPSLYAAEWVADHRGRHEASLCHCPVDFRTYEEVVGQGSATAAKPEAGVATGESNVGPSRPLRRSASMSAMSSSSDSGEPGVPERQITRSSSHDGLTYFVAVAGEPPNDDKEGTVTAESALDNKQVAPVAQDGGFAVTHAPIQLHPGKSVRYAGSVFAEVPEYLQLMGPFLSQPAMQAQGGDQTVMLDCVLDDNGGNLTLASGGGHEHDRVDYIGRPEHFQNQPGIPTTFIPPSAAHTPRPSRRRPRAHTMADMKEHYEHQAQQRIPLVGFPIGAGPEGVSHAIPWRNRPPCWRRS</sequence>
<accession>A0ABR3ZUN9</accession>
<proteinExistence type="predicted"/>
<reference evidence="2 3" key="1">
    <citation type="journal article" date="2024" name="IMA Fungus">
        <title>IMA Genome - F19 : A genome assembly and annotation guide to empower mycologists, including annotated draft genome sequences of Ceratocystis pirilliformis, Diaporthe australafricana, Fusarium ophioides, Paecilomyces lecythidis, and Sporothrix stenoceras.</title>
        <authorList>
            <person name="Aylward J."/>
            <person name="Wilson A.M."/>
            <person name="Visagie C.M."/>
            <person name="Spraker J."/>
            <person name="Barnes I."/>
            <person name="Buitendag C."/>
            <person name="Ceriani C."/>
            <person name="Del Mar Angel L."/>
            <person name="du Plessis D."/>
            <person name="Fuchs T."/>
            <person name="Gasser K."/>
            <person name="Kramer D."/>
            <person name="Li W."/>
            <person name="Munsamy K."/>
            <person name="Piso A."/>
            <person name="Price J.L."/>
            <person name="Sonnekus B."/>
            <person name="Thomas C."/>
            <person name="van der Nest A."/>
            <person name="van Dijk A."/>
            <person name="van Heerden A."/>
            <person name="van Vuuren N."/>
            <person name="Yilmaz N."/>
            <person name="Duong T.A."/>
            <person name="van der Merwe N.A."/>
            <person name="Wingfield M.J."/>
            <person name="Wingfield B.D."/>
        </authorList>
    </citation>
    <scope>NUCLEOTIDE SEQUENCE [LARGE SCALE GENOMIC DNA]</scope>
    <source>
        <strain evidence="2 3">CMW 5346</strain>
    </source>
</reference>
<comment type="caution">
    <text evidence="2">The sequence shown here is derived from an EMBL/GenBank/DDBJ whole genome shotgun (WGS) entry which is preliminary data.</text>
</comment>
<keyword evidence="3" id="KW-1185">Reference proteome</keyword>
<dbReference type="EMBL" id="JAWCUI010000002">
    <property type="protein sequence ID" value="KAL1903064.1"/>
    <property type="molecule type" value="Genomic_DNA"/>
</dbReference>
<feature type="region of interest" description="Disordered" evidence="1">
    <location>
        <begin position="391"/>
        <end position="414"/>
    </location>
</feature>
<evidence type="ECO:0000313" key="2">
    <source>
        <dbReference type="EMBL" id="KAL1903064.1"/>
    </source>
</evidence>
<dbReference type="Proteomes" id="UP001583186">
    <property type="component" value="Unassembled WGS sequence"/>
</dbReference>
<evidence type="ECO:0000256" key="1">
    <source>
        <dbReference type="SAM" id="MobiDB-lite"/>
    </source>
</evidence>